<evidence type="ECO:0000313" key="2">
    <source>
        <dbReference type="EMBL" id="KAK0640158.1"/>
    </source>
</evidence>
<dbReference type="EMBL" id="JAUJDW010000088">
    <property type="protein sequence ID" value="KAK0640158.1"/>
    <property type="molecule type" value="Genomic_DNA"/>
</dbReference>
<evidence type="ECO:0000313" key="3">
    <source>
        <dbReference type="Proteomes" id="UP001175001"/>
    </source>
</evidence>
<keyword evidence="3" id="KW-1185">Reference proteome</keyword>
<evidence type="ECO:0000259" key="1">
    <source>
        <dbReference type="Pfam" id="PF17100"/>
    </source>
</evidence>
<accession>A0AA39XTW6</accession>
<organism evidence="2 3">
    <name type="scientific">Lasiodiplodia hormozganensis</name>
    <dbReference type="NCBI Taxonomy" id="869390"/>
    <lineage>
        <taxon>Eukaryota</taxon>
        <taxon>Fungi</taxon>
        <taxon>Dikarya</taxon>
        <taxon>Ascomycota</taxon>
        <taxon>Pezizomycotina</taxon>
        <taxon>Dothideomycetes</taxon>
        <taxon>Dothideomycetes incertae sedis</taxon>
        <taxon>Botryosphaeriales</taxon>
        <taxon>Botryosphaeriaceae</taxon>
        <taxon>Lasiodiplodia</taxon>
    </lineage>
</organism>
<gene>
    <name evidence="2" type="ORF">DIS24_g9626</name>
</gene>
<protein>
    <recommendedName>
        <fullName evidence="1">NWD NACHT-NTPase N-terminal domain-containing protein</fullName>
    </recommendedName>
</protein>
<feature type="domain" description="NWD NACHT-NTPase N-terminal" evidence="1">
    <location>
        <begin position="80"/>
        <end position="211"/>
    </location>
</feature>
<dbReference type="Proteomes" id="UP001175001">
    <property type="component" value="Unassembled WGS sequence"/>
</dbReference>
<dbReference type="Pfam" id="PF17100">
    <property type="entry name" value="NACHT_N"/>
    <property type="match status" value="1"/>
</dbReference>
<reference evidence="2" key="1">
    <citation type="submission" date="2023-06" db="EMBL/GenBank/DDBJ databases">
        <title>Multi-omics analyses reveal the molecular pathogenesis toolkit of Lasiodiplodia hormozganensis, a cross-kingdom pathogen.</title>
        <authorList>
            <person name="Felix C."/>
            <person name="Meneses R."/>
            <person name="Goncalves M.F.M."/>
            <person name="Tilleman L."/>
            <person name="Duarte A.S."/>
            <person name="Jorrin-Novo J.V."/>
            <person name="Van De Peer Y."/>
            <person name="Deforce D."/>
            <person name="Van Nieuwerburgh F."/>
            <person name="Esteves A.C."/>
            <person name="Alves A."/>
        </authorList>
    </citation>
    <scope>NUCLEOTIDE SEQUENCE</scope>
    <source>
        <strain evidence="2">CBS 339.90</strain>
    </source>
</reference>
<comment type="caution">
    <text evidence="2">The sequence shown here is derived from an EMBL/GenBank/DDBJ whole genome shotgun (WGS) entry which is preliminary data.</text>
</comment>
<proteinExistence type="predicted"/>
<dbReference type="InterPro" id="IPR031359">
    <property type="entry name" value="NACHT_N"/>
</dbReference>
<sequence>MATLVDPPPNSINNARTDGCQKAAEDLWNQAIQNLSKDDQQRLASLRNDKLDILNSVLNEVEIKKQRCLDKRWTYKGRDGKPKVLRDLCDKTIAWVTRFKALGDTFVKFDVSGQAAIPWAGVAFLLQVASNESQIFGRMLEGVERVSFLITRYALVEHVYFSPSGGSDALMDHVNGDEKSALKRDMVMLYSSILRFLAKASGYYSGNTASWYSNHIMVSQGVNVVVTERIAKSFIETPESSVDDSFDEITSKEDEISRTQQLLQQSSLNLLYEQGSDTRLAVENLRALEDPINRVAAQLSDIQDRLNGECILAASDTAGNADEE</sequence>
<dbReference type="AlphaFoldDB" id="A0AA39XTW6"/>
<name>A0AA39XTW6_9PEZI</name>